<organism evidence="1">
    <name type="scientific">Gordonia amarae</name>
    <dbReference type="NCBI Taxonomy" id="36821"/>
    <lineage>
        <taxon>Bacteria</taxon>
        <taxon>Bacillati</taxon>
        <taxon>Actinomycetota</taxon>
        <taxon>Actinomycetes</taxon>
        <taxon>Mycobacteriales</taxon>
        <taxon>Gordoniaceae</taxon>
        <taxon>Gordonia</taxon>
    </lineage>
</organism>
<dbReference type="AlphaFoldDB" id="A0A857KX34"/>
<sequence>MSQTDIAPDSAPAAEATVNSKVRVTLEDGQVVSGVIVEDFGGDCQINGVSGVFG</sequence>
<evidence type="ECO:0000313" key="1">
    <source>
        <dbReference type="EMBL" id="QHN39726.1"/>
    </source>
</evidence>
<gene>
    <name evidence="1" type="ORF">GII30_11620</name>
</gene>
<proteinExistence type="predicted"/>
<name>A0A857KX34_9ACTN</name>
<accession>A0A857KX34</accession>
<reference evidence="1" key="1">
    <citation type="journal article" date="2021" name="Nat. Microbiol.">
        <title>Cocultivation of an ultrasmall environmental parasitic bacterium with lytic ability against bacteria associated with wastewater foams.</title>
        <authorList>
            <person name="Batinovic S."/>
            <person name="Rose J.J.A."/>
            <person name="Ratcliffe J."/>
            <person name="Seviour R.J."/>
            <person name="Petrovski S."/>
        </authorList>
    </citation>
    <scope>NUCLEOTIDE SEQUENCE</scope>
    <source>
        <strain evidence="1">CON44</strain>
    </source>
</reference>
<dbReference type="EMBL" id="CP045810">
    <property type="protein sequence ID" value="QHN39726.1"/>
    <property type="molecule type" value="Genomic_DNA"/>
</dbReference>
<dbReference type="RefSeq" id="WP_213263345.1">
    <property type="nucleotide sequence ID" value="NZ_CP045804.1"/>
</dbReference>
<protein>
    <submittedName>
        <fullName evidence="1">Uncharacterized protein</fullName>
    </submittedName>
</protein>